<evidence type="ECO:0000313" key="9">
    <source>
        <dbReference type="EMBL" id="MBN9413196.1"/>
    </source>
</evidence>
<keyword evidence="2 7" id="KW-0963">Cytoplasm</keyword>
<evidence type="ECO:0000256" key="1">
    <source>
        <dbReference type="ARBA" id="ARBA00001849"/>
    </source>
</evidence>
<dbReference type="NCBIfam" id="TIGR02063">
    <property type="entry name" value="RNase_R"/>
    <property type="match status" value="1"/>
</dbReference>
<dbReference type="InterPro" id="IPR003029">
    <property type="entry name" value="S1_domain"/>
</dbReference>
<dbReference type="Proteomes" id="UP000664414">
    <property type="component" value="Unassembled WGS sequence"/>
</dbReference>
<dbReference type="NCBIfam" id="TIGR00358">
    <property type="entry name" value="3_prime_RNase"/>
    <property type="match status" value="1"/>
</dbReference>
<comment type="similarity">
    <text evidence="7">Belongs to the RNR ribonuclease family. RNase R subfamily.</text>
</comment>
<keyword evidence="4 7" id="KW-0378">Hydrolase</keyword>
<accession>A0A8J7TUX2</accession>
<evidence type="ECO:0000256" key="6">
    <source>
        <dbReference type="ARBA" id="ARBA00022884"/>
    </source>
</evidence>
<comment type="caution">
    <text evidence="9">The sequence shown here is derived from an EMBL/GenBank/DDBJ whole genome shotgun (WGS) entry which is preliminary data.</text>
</comment>
<gene>
    <name evidence="7 9" type="primary">rnr</name>
    <name evidence="9" type="ORF">J0H12_04655</name>
</gene>
<evidence type="ECO:0000259" key="8">
    <source>
        <dbReference type="PROSITE" id="PS50126"/>
    </source>
</evidence>
<dbReference type="HAMAP" id="MF_01895">
    <property type="entry name" value="RNase_R"/>
    <property type="match status" value="1"/>
</dbReference>
<dbReference type="EC" id="3.1.13.1" evidence="7"/>
<dbReference type="Gene3D" id="2.40.50.140">
    <property type="entry name" value="Nucleic acid-binding proteins"/>
    <property type="match status" value="1"/>
</dbReference>
<dbReference type="InterPro" id="IPR040476">
    <property type="entry name" value="CSD2"/>
</dbReference>
<dbReference type="InterPro" id="IPR004476">
    <property type="entry name" value="RNase_II/RNase_R"/>
</dbReference>
<keyword evidence="6 7" id="KW-0694">RNA-binding</keyword>
<dbReference type="SUPFAM" id="SSF50249">
    <property type="entry name" value="Nucleic acid-binding proteins"/>
    <property type="match status" value="2"/>
</dbReference>
<dbReference type="Pfam" id="PF17876">
    <property type="entry name" value="CSD2"/>
    <property type="match status" value="1"/>
</dbReference>
<dbReference type="CDD" id="cd04471">
    <property type="entry name" value="S1_RNase_R"/>
    <property type="match status" value="1"/>
</dbReference>
<reference evidence="9" key="1">
    <citation type="submission" date="2021-02" db="EMBL/GenBank/DDBJ databases">
        <title>Thiocyanate and organic carbon inputs drive convergent selection for specific autotrophic Afipia and Thiobacillus strains within complex microbiomes.</title>
        <authorList>
            <person name="Huddy R.J."/>
            <person name="Sachdeva R."/>
            <person name="Kadzinga F."/>
            <person name="Kantor R.S."/>
            <person name="Harrison S.T.L."/>
            <person name="Banfield J.F."/>
        </authorList>
    </citation>
    <scope>NUCLEOTIDE SEQUENCE</scope>
    <source>
        <strain evidence="9">SCN18_10_11_15_R4_P_38_20</strain>
    </source>
</reference>
<dbReference type="SMART" id="SM00955">
    <property type="entry name" value="RNB"/>
    <property type="match status" value="1"/>
</dbReference>
<dbReference type="InterPro" id="IPR050180">
    <property type="entry name" value="RNR_Ribonuclease"/>
</dbReference>
<evidence type="ECO:0000256" key="5">
    <source>
        <dbReference type="ARBA" id="ARBA00022839"/>
    </source>
</evidence>
<proteinExistence type="inferred from homology"/>
<organism evidence="9 10">
    <name type="scientific">Candidatus Paracaedimonas acanthamoebae</name>
    <dbReference type="NCBI Taxonomy" id="244581"/>
    <lineage>
        <taxon>Bacteria</taxon>
        <taxon>Pseudomonadati</taxon>
        <taxon>Pseudomonadota</taxon>
        <taxon>Alphaproteobacteria</taxon>
        <taxon>Holosporales</taxon>
        <taxon>Caedimonadaceae</taxon>
        <taxon>Candidatus Paracaedimonas</taxon>
    </lineage>
</organism>
<dbReference type="PROSITE" id="PS50126">
    <property type="entry name" value="S1"/>
    <property type="match status" value="1"/>
</dbReference>
<evidence type="ECO:0000256" key="2">
    <source>
        <dbReference type="ARBA" id="ARBA00022490"/>
    </source>
</evidence>
<evidence type="ECO:0000256" key="3">
    <source>
        <dbReference type="ARBA" id="ARBA00022722"/>
    </source>
</evidence>
<dbReference type="GO" id="GO:0006402">
    <property type="term" value="P:mRNA catabolic process"/>
    <property type="evidence" value="ECO:0007669"/>
    <property type="project" value="TreeGrafter"/>
</dbReference>
<dbReference type="GO" id="GO:0003723">
    <property type="term" value="F:RNA binding"/>
    <property type="evidence" value="ECO:0007669"/>
    <property type="project" value="UniProtKB-UniRule"/>
</dbReference>
<sequence>MTSSPQKFPTSEDIVNFINGHEDEIRRREIAQAFHIKGNDRIILKKMLKELVEKQVIQQRGKYYQRKGQLNLLVVKITGVDEDGYLLGTPEIWPEHEEKPLIRVFSKTHKMNHLNPEDLALVRLKGPKSLEAEFIRKMDQKSHRVMGIFEANEEGGRLILPEKRRKVEYVIPAGQTLNAQQNDLVEAEWIQGRKGESLKVTKILGSLNTPKSISLIAIHSYELPHEFSPQSIELAEKAKVPPLGAREDLRDIPLVTIDDEDARDFDDAIWATPDTDPKNPKGWHLIVAIADVSAYVTPKDALDQEAYRRGNSVYFPDRVVPMLPEALSNDICSLKPQEDRACLAVHLWINQHGRLLRHKFSRALMRSAARLTYTKTQAAFEGQKTDLAHDFIKAVILPLYGAYKSLCIERDKRAPLDLDMPEERIYLDEKRQVSKIAPRPRFTSHRLIEEFMILANVAAAIELETRQHLCMYRVHDEPSLEKVDALREFLKGFDLSLPKGQAIRPKVFNYILEKAKESPAQGAINQLVLRAQAQAVYSPENLGHFGLNLPRYCHFTSPIRRYADLVVHRALVDVVTKNEDVPFLYTLPQLKAVAEHISLTERVAATAERETTERYVAAYLKDKIGENFMARINGVTEFAMFVTIEENGADGIIPLRLLADDYYAYDQKKQRVVGRRKKRVYTLGDRLKVTLQHAEPLLGGLTFVPAETQKKGMDSSRRGRRRK</sequence>
<evidence type="ECO:0000256" key="7">
    <source>
        <dbReference type="HAMAP-Rule" id="MF_01895"/>
    </source>
</evidence>
<feature type="domain" description="S1 motif" evidence="8">
    <location>
        <begin position="625"/>
        <end position="718"/>
    </location>
</feature>
<evidence type="ECO:0000313" key="10">
    <source>
        <dbReference type="Proteomes" id="UP000664414"/>
    </source>
</evidence>
<dbReference type="Pfam" id="PF00575">
    <property type="entry name" value="S1"/>
    <property type="match status" value="1"/>
</dbReference>
<name>A0A8J7TUX2_9PROT</name>
<dbReference type="Pfam" id="PF00773">
    <property type="entry name" value="RNB"/>
    <property type="match status" value="1"/>
</dbReference>
<dbReference type="PANTHER" id="PTHR23355">
    <property type="entry name" value="RIBONUCLEASE"/>
    <property type="match status" value="1"/>
</dbReference>
<dbReference type="AlphaFoldDB" id="A0A8J7TUX2"/>
<dbReference type="PANTHER" id="PTHR23355:SF9">
    <property type="entry name" value="DIS3-LIKE EXONUCLEASE 2"/>
    <property type="match status" value="1"/>
</dbReference>
<keyword evidence="3 7" id="KW-0540">Nuclease</keyword>
<comment type="function">
    <text evidence="7">3'-5' exoribonuclease that releases 5'-nucleoside monophosphates and is involved in maturation of structured RNAs.</text>
</comment>
<comment type="catalytic activity">
    <reaction evidence="1 7">
        <text>Exonucleolytic cleavage in the 3'- to 5'-direction to yield nucleoside 5'-phosphates.</text>
        <dbReference type="EC" id="3.1.13.1"/>
    </reaction>
</comment>
<dbReference type="EMBL" id="JAFKGL010000018">
    <property type="protein sequence ID" value="MBN9413196.1"/>
    <property type="molecule type" value="Genomic_DNA"/>
</dbReference>
<dbReference type="InterPro" id="IPR011805">
    <property type="entry name" value="RNase_R"/>
</dbReference>
<dbReference type="GO" id="GO:0005829">
    <property type="term" value="C:cytosol"/>
    <property type="evidence" value="ECO:0007669"/>
    <property type="project" value="TreeGrafter"/>
</dbReference>
<keyword evidence="5 7" id="KW-0269">Exonuclease</keyword>
<dbReference type="InterPro" id="IPR001900">
    <property type="entry name" value="RNase_II/R"/>
</dbReference>
<protein>
    <recommendedName>
        <fullName evidence="7">Ribonuclease R</fullName>
        <shortName evidence="7">RNase R</shortName>
        <ecNumber evidence="7">3.1.13.1</ecNumber>
    </recommendedName>
</protein>
<dbReference type="GO" id="GO:0008859">
    <property type="term" value="F:exoribonuclease II activity"/>
    <property type="evidence" value="ECO:0007669"/>
    <property type="project" value="UniProtKB-UniRule"/>
</dbReference>
<dbReference type="SMART" id="SM00316">
    <property type="entry name" value="S1"/>
    <property type="match status" value="1"/>
</dbReference>
<dbReference type="InterPro" id="IPR012340">
    <property type="entry name" value="NA-bd_OB-fold"/>
</dbReference>
<comment type="subcellular location">
    <subcellularLocation>
        <location evidence="7">Cytoplasm</location>
    </subcellularLocation>
</comment>
<evidence type="ECO:0000256" key="4">
    <source>
        <dbReference type="ARBA" id="ARBA00022801"/>
    </source>
</evidence>